<evidence type="ECO:0000256" key="1">
    <source>
        <dbReference type="ARBA" id="ARBA00007362"/>
    </source>
</evidence>
<dbReference type="RefSeq" id="WP_345885458.1">
    <property type="nucleotide sequence ID" value="NZ_JBDFRB010000009.1"/>
</dbReference>
<comment type="similarity">
    <text evidence="1">Belongs to the EamA transporter family.</text>
</comment>
<dbReference type="Proteomes" id="UP001422074">
    <property type="component" value="Unassembled WGS sequence"/>
</dbReference>
<feature type="domain" description="EamA" evidence="4">
    <location>
        <begin position="28"/>
        <end position="160"/>
    </location>
</feature>
<feature type="transmembrane region" description="Helical" evidence="3">
    <location>
        <begin position="175"/>
        <end position="195"/>
    </location>
</feature>
<feature type="transmembrane region" description="Helical" evidence="3">
    <location>
        <begin position="294"/>
        <end position="318"/>
    </location>
</feature>
<keyword evidence="3" id="KW-0472">Membrane</keyword>
<feature type="transmembrane region" description="Helical" evidence="3">
    <location>
        <begin position="28"/>
        <end position="50"/>
    </location>
</feature>
<evidence type="ECO:0000259" key="4">
    <source>
        <dbReference type="Pfam" id="PF00892"/>
    </source>
</evidence>
<feature type="transmembrane region" description="Helical" evidence="3">
    <location>
        <begin position="113"/>
        <end position="133"/>
    </location>
</feature>
<feature type="transmembrane region" description="Helical" evidence="3">
    <location>
        <begin position="56"/>
        <end position="76"/>
    </location>
</feature>
<comment type="caution">
    <text evidence="5">The sequence shown here is derived from an EMBL/GenBank/DDBJ whole genome shotgun (WGS) entry which is preliminary data.</text>
</comment>
<dbReference type="SUPFAM" id="SSF103481">
    <property type="entry name" value="Multidrug resistance efflux transporter EmrE"/>
    <property type="match status" value="2"/>
</dbReference>
<name>A0ABU9X0Z2_9MICC</name>
<feature type="transmembrane region" description="Helical" evidence="3">
    <location>
        <begin position="145"/>
        <end position="163"/>
    </location>
</feature>
<feature type="region of interest" description="Disordered" evidence="2">
    <location>
        <begin position="1"/>
        <end position="20"/>
    </location>
</feature>
<protein>
    <submittedName>
        <fullName evidence="5">DMT family transporter</fullName>
    </submittedName>
</protein>
<evidence type="ECO:0000256" key="2">
    <source>
        <dbReference type="SAM" id="MobiDB-lite"/>
    </source>
</evidence>
<evidence type="ECO:0000313" key="6">
    <source>
        <dbReference type="Proteomes" id="UP001422074"/>
    </source>
</evidence>
<dbReference type="PANTHER" id="PTHR22911">
    <property type="entry name" value="ACYL-MALONYL CONDENSING ENZYME-RELATED"/>
    <property type="match status" value="1"/>
</dbReference>
<feature type="domain" description="EamA" evidence="4">
    <location>
        <begin position="178"/>
        <end position="311"/>
    </location>
</feature>
<organism evidence="5 6">
    <name type="scientific">Sinomonas halotolerans</name>
    <dbReference type="NCBI Taxonomy" id="1644133"/>
    <lineage>
        <taxon>Bacteria</taxon>
        <taxon>Bacillati</taxon>
        <taxon>Actinomycetota</taxon>
        <taxon>Actinomycetes</taxon>
        <taxon>Micrococcales</taxon>
        <taxon>Micrococcaceae</taxon>
        <taxon>Sinomonas</taxon>
    </lineage>
</organism>
<feature type="transmembrane region" description="Helical" evidence="3">
    <location>
        <begin position="269"/>
        <end position="288"/>
    </location>
</feature>
<accession>A0ABU9X0Z2</accession>
<reference evidence="5 6" key="1">
    <citation type="submission" date="2024-05" db="EMBL/GenBank/DDBJ databases">
        <title>Sinomonas sp. nov., isolated from a waste landfill.</title>
        <authorList>
            <person name="Zhao Y."/>
        </authorList>
    </citation>
    <scope>NUCLEOTIDE SEQUENCE [LARGE SCALE GENOMIC DNA]</scope>
    <source>
        <strain evidence="5 6">CCTCC AB2014300</strain>
    </source>
</reference>
<sequence>MTASAPPSAHSLRGAGAPGAGGPPAHGLGVAAVLGAAVLWGTTGTASALAPAVSPLAIGAASMGFGGLLLAAVASRQIQAGWSALARSWRPVLSGGAAIAVYALAFYSSMRLAGVAIGTAVSIGAAPIIAALLERFLDHRPLSPRWGAGAALGIAGAVILCLAREGGEAGDGVSTVVGAGLGLVAAASYALYSWAGHRVMQRGVSSGAGMGAMFAVAAVPLLAILAATGAAFLDSWAHAAVGAYLAVVPMFAGYVLFAHGLGRVGASTATTVSLAEPVVAAVLAVAVVGEVLTLPAWGGMGLIVAGLAVLTVPVGAVARRAPARGDG</sequence>
<dbReference type="Gene3D" id="1.10.3730.20">
    <property type="match status" value="1"/>
</dbReference>
<keyword evidence="3" id="KW-1133">Transmembrane helix</keyword>
<dbReference type="PANTHER" id="PTHR22911:SF79">
    <property type="entry name" value="MOBA-LIKE NTP TRANSFERASE DOMAIN-CONTAINING PROTEIN"/>
    <property type="match status" value="1"/>
</dbReference>
<evidence type="ECO:0000313" key="5">
    <source>
        <dbReference type="EMBL" id="MEN2745105.1"/>
    </source>
</evidence>
<proteinExistence type="inferred from homology"/>
<keyword evidence="6" id="KW-1185">Reference proteome</keyword>
<dbReference type="InterPro" id="IPR037185">
    <property type="entry name" value="EmrE-like"/>
</dbReference>
<evidence type="ECO:0000256" key="3">
    <source>
        <dbReference type="SAM" id="Phobius"/>
    </source>
</evidence>
<dbReference type="InterPro" id="IPR000620">
    <property type="entry name" value="EamA_dom"/>
</dbReference>
<feature type="transmembrane region" description="Helical" evidence="3">
    <location>
        <begin position="207"/>
        <end position="230"/>
    </location>
</feature>
<dbReference type="EMBL" id="JBDFRB010000009">
    <property type="protein sequence ID" value="MEN2745105.1"/>
    <property type="molecule type" value="Genomic_DNA"/>
</dbReference>
<gene>
    <name evidence="5" type="ORF">ABCQ75_11210</name>
</gene>
<keyword evidence="3" id="KW-0812">Transmembrane</keyword>
<feature type="transmembrane region" description="Helical" evidence="3">
    <location>
        <begin position="236"/>
        <end position="257"/>
    </location>
</feature>
<dbReference type="Pfam" id="PF00892">
    <property type="entry name" value="EamA"/>
    <property type="match status" value="2"/>
</dbReference>
<feature type="transmembrane region" description="Helical" evidence="3">
    <location>
        <begin position="88"/>
        <end position="107"/>
    </location>
</feature>